<dbReference type="Pfam" id="PF00057">
    <property type="entry name" value="Ldl_recept_a"/>
    <property type="match status" value="1"/>
</dbReference>
<proteinExistence type="predicted"/>
<dbReference type="InterPro" id="IPR013320">
    <property type="entry name" value="ConA-like_dom_sf"/>
</dbReference>
<accession>A0AAV7MD75</accession>
<dbReference type="SMART" id="SM00192">
    <property type="entry name" value="LDLa"/>
    <property type="match status" value="1"/>
</dbReference>
<dbReference type="GO" id="GO:0016020">
    <property type="term" value="C:membrane"/>
    <property type="evidence" value="ECO:0007669"/>
    <property type="project" value="InterPro"/>
</dbReference>
<dbReference type="SUPFAM" id="SSF49899">
    <property type="entry name" value="Concanavalin A-like lectins/glucanases"/>
    <property type="match status" value="1"/>
</dbReference>
<dbReference type="AlphaFoldDB" id="A0AAV7MD75"/>
<feature type="disulfide bond" evidence="2">
    <location>
        <begin position="115"/>
        <end position="130"/>
    </location>
</feature>
<dbReference type="Gene3D" id="2.60.120.200">
    <property type="match status" value="1"/>
</dbReference>
<dbReference type="InterPro" id="IPR000998">
    <property type="entry name" value="MAM_dom"/>
</dbReference>
<dbReference type="Pfam" id="PF00629">
    <property type="entry name" value="MAM"/>
    <property type="match status" value="1"/>
</dbReference>
<dbReference type="InterPro" id="IPR023415">
    <property type="entry name" value="LDLR_class-A_CS"/>
</dbReference>
<evidence type="ECO:0000313" key="5">
    <source>
        <dbReference type="Proteomes" id="UP001066276"/>
    </source>
</evidence>
<organism evidence="4 5">
    <name type="scientific">Pleurodeles waltl</name>
    <name type="common">Iberian ribbed newt</name>
    <dbReference type="NCBI Taxonomy" id="8319"/>
    <lineage>
        <taxon>Eukaryota</taxon>
        <taxon>Metazoa</taxon>
        <taxon>Chordata</taxon>
        <taxon>Craniata</taxon>
        <taxon>Vertebrata</taxon>
        <taxon>Euteleostomi</taxon>
        <taxon>Amphibia</taxon>
        <taxon>Batrachia</taxon>
        <taxon>Caudata</taxon>
        <taxon>Salamandroidea</taxon>
        <taxon>Salamandridae</taxon>
        <taxon>Pleurodelinae</taxon>
        <taxon>Pleurodeles</taxon>
    </lineage>
</organism>
<evidence type="ECO:0000313" key="4">
    <source>
        <dbReference type="EMBL" id="KAJ1101333.1"/>
    </source>
</evidence>
<keyword evidence="1 2" id="KW-1015">Disulfide bond</keyword>
<dbReference type="InterPro" id="IPR051560">
    <property type="entry name" value="MAM_domain-containing"/>
</dbReference>
<comment type="caution">
    <text evidence="2">Lacks conserved residue(s) required for the propagation of feature annotation.</text>
</comment>
<dbReference type="Proteomes" id="UP001066276">
    <property type="component" value="Chromosome 10"/>
</dbReference>
<dbReference type="InterPro" id="IPR002172">
    <property type="entry name" value="LDrepeatLR_classA_rpt"/>
</dbReference>
<dbReference type="EMBL" id="JANPWB010000014">
    <property type="protein sequence ID" value="KAJ1101333.1"/>
    <property type="molecule type" value="Genomic_DNA"/>
</dbReference>
<keyword evidence="5" id="KW-1185">Reference proteome</keyword>
<sequence>MDCSKHDANFEKFRASSPLPCNPYSNWRDDGLTVIWSESGNPSREWKRAEVRLGKLRNFEIIFEGIRTKDLGGGAGIDDIEFKNCSSVGEIPGMCPGVSDFVCMNKKCIESHLVCDHKPDCEDASDETYCSLYTNVTGSCNFEIPGHWEKACGLAQGTNNDFNWTLGDADAIAGSYIDSDHTPGM</sequence>
<dbReference type="PANTHER" id="PTHR23282:SF150">
    <property type="entry name" value="SI:CH211-106H4.4"/>
    <property type="match status" value="1"/>
</dbReference>
<dbReference type="SUPFAM" id="SSF57424">
    <property type="entry name" value="LDL receptor-like module"/>
    <property type="match status" value="1"/>
</dbReference>
<gene>
    <name evidence="4" type="ORF">NDU88_006403</name>
</gene>
<dbReference type="InterPro" id="IPR036055">
    <property type="entry name" value="LDL_receptor-like_sf"/>
</dbReference>
<dbReference type="PROSITE" id="PS50060">
    <property type="entry name" value="MAM_2"/>
    <property type="match status" value="2"/>
</dbReference>
<protein>
    <recommendedName>
        <fullName evidence="3">MAM domain-containing protein</fullName>
    </recommendedName>
</protein>
<evidence type="ECO:0000259" key="3">
    <source>
        <dbReference type="PROSITE" id="PS50060"/>
    </source>
</evidence>
<dbReference type="PROSITE" id="PS01209">
    <property type="entry name" value="LDLRA_1"/>
    <property type="match status" value="1"/>
</dbReference>
<feature type="domain" description="MAM" evidence="3">
    <location>
        <begin position="138"/>
        <end position="185"/>
    </location>
</feature>
<comment type="caution">
    <text evidence="4">The sequence shown here is derived from an EMBL/GenBank/DDBJ whole genome shotgun (WGS) entry which is preliminary data.</text>
</comment>
<name>A0AAV7MD75_PLEWA</name>
<feature type="domain" description="MAM" evidence="3">
    <location>
        <begin position="35"/>
        <end position="87"/>
    </location>
</feature>
<reference evidence="4" key="1">
    <citation type="journal article" date="2022" name="bioRxiv">
        <title>Sequencing and chromosome-scale assembly of the giantPleurodeles waltlgenome.</title>
        <authorList>
            <person name="Brown T."/>
            <person name="Elewa A."/>
            <person name="Iarovenko S."/>
            <person name="Subramanian E."/>
            <person name="Araus A.J."/>
            <person name="Petzold A."/>
            <person name="Susuki M."/>
            <person name="Suzuki K.-i.T."/>
            <person name="Hayashi T."/>
            <person name="Toyoda A."/>
            <person name="Oliveira C."/>
            <person name="Osipova E."/>
            <person name="Leigh N.D."/>
            <person name="Simon A."/>
            <person name="Yun M.H."/>
        </authorList>
    </citation>
    <scope>NUCLEOTIDE SEQUENCE</scope>
    <source>
        <strain evidence="4">20211129_DDA</strain>
        <tissue evidence="4">Liver</tissue>
    </source>
</reference>
<feature type="disulfide bond" evidence="2">
    <location>
        <begin position="103"/>
        <end position="121"/>
    </location>
</feature>
<evidence type="ECO:0000256" key="1">
    <source>
        <dbReference type="ARBA" id="ARBA00023157"/>
    </source>
</evidence>
<evidence type="ECO:0000256" key="2">
    <source>
        <dbReference type="PROSITE-ProRule" id="PRU00124"/>
    </source>
</evidence>
<dbReference type="CDD" id="cd00112">
    <property type="entry name" value="LDLa"/>
    <property type="match status" value="1"/>
</dbReference>
<dbReference type="Gene3D" id="4.10.400.10">
    <property type="entry name" value="Low-density Lipoprotein Receptor"/>
    <property type="match status" value="1"/>
</dbReference>
<dbReference type="PROSITE" id="PS50068">
    <property type="entry name" value="LDLRA_2"/>
    <property type="match status" value="1"/>
</dbReference>
<dbReference type="PANTHER" id="PTHR23282">
    <property type="entry name" value="APICAL ENDOSOMAL GLYCOPROTEIN PRECURSOR"/>
    <property type="match status" value="1"/>
</dbReference>